<proteinExistence type="predicted"/>
<dbReference type="PROSITE" id="PS50222">
    <property type="entry name" value="EF_HAND_2"/>
    <property type="match status" value="1"/>
</dbReference>
<protein>
    <recommendedName>
        <fullName evidence="2">EF-hand domain-containing protein</fullName>
    </recommendedName>
</protein>
<dbReference type="SMART" id="SM00054">
    <property type="entry name" value="EFh"/>
    <property type="match status" value="1"/>
</dbReference>
<dbReference type="OrthoDB" id="26525at2759"/>
<dbReference type="Gene3D" id="1.10.238.10">
    <property type="entry name" value="EF-hand"/>
    <property type="match status" value="1"/>
</dbReference>
<dbReference type="EMBL" id="PGGS01000099">
    <property type="protein sequence ID" value="PNH09213.1"/>
    <property type="molecule type" value="Genomic_DNA"/>
</dbReference>
<dbReference type="InterPro" id="IPR018247">
    <property type="entry name" value="EF_Hand_1_Ca_BS"/>
</dbReference>
<keyword evidence="1" id="KW-0106">Calcium</keyword>
<dbReference type="PROSITE" id="PS00018">
    <property type="entry name" value="EF_HAND_1"/>
    <property type="match status" value="1"/>
</dbReference>
<keyword evidence="4" id="KW-1185">Reference proteome</keyword>
<sequence>VCSSAEIEELLRQADSSGDGRIDYEEFCDLMRTGNQALAKATKTVKAGLLRSVRSSAILDLTKLRVESVVTTNASMHGRNRAPDVSVRGPRRLNQSLTPEEVERCRGALAKLAYSQQTMSPSSAAIHPNGAPANYTNSSFDGHGTINQVGGG</sequence>
<evidence type="ECO:0000256" key="1">
    <source>
        <dbReference type="ARBA" id="ARBA00022837"/>
    </source>
</evidence>
<dbReference type="InterPro" id="IPR002048">
    <property type="entry name" value="EF_hand_dom"/>
</dbReference>
<evidence type="ECO:0000259" key="2">
    <source>
        <dbReference type="PROSITE" id="PS50222"/>
    </source>
</evidence>
<feature type="non-terminal residue" evidence="3">
    <location>
        <position position="1"/>
    </location>
</feature>
<feature type="domain" description="EF-hand" evidence="2">
    <location>
        <begin position="2"/>
        <end position="37"/>
    </location>
</feature>
<evidence type="ECO:0000313" key="4">
    <source>
        <dbReference type="Proteomes" id="UP000236333"/>
    </source>
</evidence>
<reference evidence="3 4" key="1">
    <citation type="journal article" date="2017" name="Mol. Biol. Evol.">
        <title>The 4-celled Tetrabaena socialis nuclear genome reveals the essential components for genetic control of cell number at the origin of multicellularity in the volvocine lineage.</title>
        <authorList>
            <person name="Featherston J."/>
            <person name="Arakaki Y."/>
            <person name="Hanschen E.R."/>
            <person name="Ferris P.J."/>
            <person name="Michod R.E."/>
            <person name="Olson B.J.S.C."/>
            <person name="Nozaki H."/>
            <person name="Durand P.M."/>
        </authorList>
    </citation>
    <scope>NUCLEOTIDE SEQUENCE [LARGE SCALE GENOMIC DNA]</scope>
    <source>
        <strain evidence="3 4">NIES-571</strain>
    </source>
</reference>
<dbReference type="GO" id="GO:0005509">
    <property type="term" value="F:calcium ion binding"/>
    <property type="evidence" value="ECO:0007669"/>
    <property type="project" value="InterPro"/>
</dbReference>
<accession>A0A2J8A9Q4</accession>
<evidence type="ECO:0000313" key="3">
    <source>
        <dbReference type="EMBL" id="PNH09213.1"/>
    </source>
</evidence>
<organism evidence="3 4">
    <name type="scientific">Tetrabaena socialis</name>
    <dbReference type="NCBI Taxonomy" id="47790"/>
    <lineage>
        <taxon>Eukaryota</taxon>
        <taxon>Viridiplantae</taxon>
        <taxon>Chlorophyta</taxon>
        <taxon>core chlorophytes</taxon>
        <taxon>Chlorophyceae</taxon>
        <taxon>CS clade</taxon>
        <taxon>Chlamydomonadales</taxon>
        <taxon>Tetrabaenaceae</taxon>
        <taxon>Tetrabaena</taxon>
    </lineage>
</organism>
<dbReference type="Pfam" id="PF00036">
    <property type="entry name" value="EF-hand_1"/>
    <property type="match status" value="1"/>
</dbReference>
<dbReference type="CDD" id="cd00051">
    <property type="entry name" value="EFh"/>
    <property type="match status" value="1"/>
</dbReference>
<dbReference type="Proteomes" id="UP000236333">
    <property type="component" value="Unassembled WGS sequence"/>
</dbReference>
<gene>
    <name evidence="3" type="ORF">TSOC_004196</name>
</gene>
<dbReference type="SUPFAM" id="SSF47473">
    <property type="entry name" value="EF-hand"/>
    <property type="match status" value="1"/>
</dbReference>
<comment type="caution">
    <text evidence="3">The sequence shown here is derived from an EMBL/GenBank/DDBJ whole genome shotgun (WGS) entry which is preliminary data.</text>
</comment>
<name>A0A2J8A9Q4_9CHLO</name>
<dbReference type="AlphaFoldDB" id="A0A2J8A9Q4"/>
<dbReference type="InterPro" id="IPR011992">
    <property type="entry name" value="EF-hand-dom_pair"/>
</dbReference>